<dbReference type="GO" id="GO:0016301">
    <property type="term" value="F:kinase activity"/>
    <property type="evidence" value="ECO:0007669"/>
    <property type="project" value="UniProtKB-KW"/>
</dbReference>
<organism evidence="3 4">
    <name type="scientific">Pseudomonas phage phiPMW</name>
    <dbReference type="NCBI Taxonomy" id="1815582"/>
    <lineage>
        <taxon>Viruses</taxon>
        <taxon>Duplodnaviria</taxon>
        <taxon>Heunggongvirae</taxon>
        <taxon>Uroviricota</taxon>
        <taxon>Caudoviricetes</taxon>
        <taxon>Plaisancevirus</taxon>
        <taxon>Plaisancevirus PMW</taxon>
    </lineage>
</organism>
<dbReference type="InterPro" id="IPR000836">
    <property type="entry name" value="PRTase_dom"/>
</dbReference>
<gene>
    <name evidence="3" type="ORF">PMW_107</name>
</gene>
<dbReference type="CDD" id="cd06223">
    <property type="entry name" value="PRTases_typeI"/>
    <property type="match status" value="1"/>
</dbReference>
<dbReference type="InterPro" id="IPR029099">
    <property type="entry name" value="Pribosyltran_N"/>
</dbReference>
<dbReference type="PANTHER" id="PTHR10210">
    <property type="entry name" value="RIBOSE-PHOSPHATE DIPHOSPHOKINASE FAMILY MEMBER"/>
    <property type="match status" value="1"/>
</dbReference>
<keyword evidence="3" id="KW-0808">Transferase</keyword>
<evidence type="ECO:0000313" key="4">
    <source>
        <dbReference type="Proteomes" id="UP000223738"/>
    </source>
</evidence>
<dbReference type="SUPFAM" id="SSF53271">
    <property type="entry name" value="PRTase-like"/>
    <property type="match status" value="1"/>
</dbReference>
<dbReference type="PANTHER" id="PTHR10210:SF45">
    <property type="entry name" value="RIBOSE-PHOSPHATE PYROPHOSPHOKINASE 3, CHLOROPLASTIC"/>
    <property type="match status" value="1"/>
</dbReference>
<dbReference type="InterPro" id="IPR005946">
    <property type="entry name" value="Rib-P_diPkinase"/>
</dbReference>
<dbReference type="EMBL" id="KU862660">
    <property type="protein sequence ID" value="ANA49232.1"/>
    <property type="molecule type" value="Genomic_DNA"/>
</dbReference>
<dbReference type="Gene3D" id="3.40.50.2020">
    <property type="match status" value="2"/>
</dbReference>
<protein>
    <submittedName>
        <fullName evidence="3">Ribose-phosphate pyrophosphokinase</fullName>
    </submittedName>
</protein>
<dbReference type="GO" id="GO:0006015">
    <property type="term" value="P:5-phosphoribose 1-diphosphate biosynthetic process"/>
    <property type="evidence" value="ECO:0007669"/>
    <property type="project" value="TreeGrafter"/>
</dbReference>
<dbReference type="OrthoDB" id="6086at10239"/>
<evidence type="ECO:0000313" key="3">
    <source>
        <dbReference type="EMBL" id="ANA49232.1"/>
    </source>
</evidence>
<dbReference type="Pfam" id="PF13793">
    <property type="entry name" value="Pribosyltran_N"/>
    <property type="match status" value="1"/>
</dbReference>
<dbReference type="SMART" id="SM01400">
    <property type="entry name" value="Pribosyltran_N"/>
    <property type="match status" value="1"/>
</dbReference>
<dbReference type="GO" id="GO:0000287">
    <property type="term" value="F:magnesium ion binding"/>
    <property type="evidence" value="ECO:0007669"/>
    <property type="project" value="InterPro"/>
</dbReference>
<dbReference type="GO" id="GO:0006164">
    <property type="term" value="P:purine nucleotide biosynthetic process"/>
    <property type="evidence" value="ECO:0007669"/>
    <property type="project" value="TreeGrafter"/>
</dbReference>
<dbReference type="Proteomes" id="UP000223738">
    <property type="component" value="Segment"/>
</dbReference>
<dbReference type="GO" id="GO:0002189">
    <property type="term" value="C:ribose phosphate diphosphokinase complex"/>
    <property type="evidence" value="ECO:0007669"/>
    <property type="project" value="TreeGrafter"/>
</dbReference>
<keyword evidence="3" id="KW-0418">Kinase</keyword>
<feature type="domain" description="Ribose-phosphate pyrophosphokinase N-terminal" evidence="2">
    <location>
        <begin position="12"/>
        <end position="114"/>
    </location>
</feature>
<sequence length="287" mass="32356">MIKYKIDNGSWIEVKLKQFKDGSMNVDIQQTTTEIRERYITVAIQFGDKELTGYSMNDMIVALGLTMDALKRHFTRGYYNLMMPYAPYARQDRPCSPGEAFSARFAAQMINAMGFDTVCILDAHSGVLSGVYNNLYETEQYKVFKEIYNDWSDVYIVAPDMGAVKKANKLFSEVGAAGVLVCDKKRDMKSIEITGYEIVSKVNHNMEKFLVLDDICDGGRTFLKAHEAICDAVREAKGFAQRIDLAVTHGLFTFGVDVVANEFNNVYTTNSYKSNKDASNVKVIEVF</sequence>
<keyword evidence="1" id="KW-0545">Nucleotide biosynthesis</keyword>
<evidence type="ECO:0000259" key="2">
    <source>
        <dbReference type="Pfam" id="PF13793"/>
    </source>
</evidence>
<evidence type="ECO:0000256" key="1">
    <source>
        <dbReference type="ARBA" id="ARBA00022727"/>
    </source>
</evidence>
<proteinExistence type="predicted"/>
<name>A0A1S5R1D9_9CAUD</name>
<accession>A0A1S5R1D9</accession>
<keyword evidence="4" id="KW-1185">Reference proteome</keyword>
<dbReference type="NCBIfam" id="TIGR01251">
    <property type="entry name" value="ribP_PPkin"/>
    <property type="match status" value="1"/>
</dbReference>
<reference evidence="3 4" key="1">
    <citation type="submission" date="2016-03" db="EMBL/GenBank/DDBJ databases">
        <title>Characterization of pf16 and phiPMW: Two novel phages infecting Pseudomonas putida PpG1.</title>
        <authorList>
            <person name="Magill D.J."/>
            <person name="Krylov V.N."/>
            <person name="Allen C.C.R."/>
            <person name="McGrath J.W."/>
            <person name="Quinn J.P."/>
            <person name="Kulakov L.A."/>
        </authorList>
    </citation>
    <scope>NUCLEOTIDE SEQUENCE [LARGE SCALE GENOMIC DNA]</scope>
</reference>
<dbReference type="InterPro" id="IPR029057">
    <property type="entry name" value="PRTase-like"/>
</dbReference>